<keyword evidence="1" id="KW-1133">Transmembrane helix</keyword>
<proteinExistence type="predicted"/>
<organism evidence="2">
    <name type="scientific">viral metagenome</name>
    <dbReference type="NCBI Taxonomy" id="1070528"/>
    <lineage>
        <taxon>unclassified sequences</taxon>
        <taxon>metagenomes</taxon>
        <taxon>organismal metagenomes</taxon>
    </lineage>
</organism>
<feature type="transmembrane region" description="Helical" evidence="1">
    <location>
        <begin position="21"/>
        <end position="38"/>
    </location>
</feature>
<dbReference type="AlphaFoldDB" id="A0A6C0C5S1"/>
<keyword evidence="1" id="KW-0472">Membrane</keyword>
<accession>A0A6C0C5S1</accession>
<sequence>MFDTQGSKELKKFYYDLKDKVTIILIFIYILIIYLLYII</sequence>
<evidence type="ECO:0000256" key="1">
    <source>
        <dbReference type="SAM" id="Phobius"/>
    </source>
</evidence>
<name>A0A6C0C5S1_9ZZZZ</name>
<keyword evidence="1" id="KW-0812">Transmembrane</keyword>
<dbReference type="EMBL" id="MN739344">
    <property type="protein sequence ID" value="QHS99451.1"/>
    <property type="molecule type" value="Genomic_DNA"/>
</dbReference>
<reference evidence="2" key="1">
    <citation type="journal article" date="2020" name="Nature">
        <title>Giant virus diversity and host interactions through global metagenomics.</title>
        <authorList>
            <person name="Schulz F."/>
            <person name="Roux S."/>
            <person name="Paez-Espino D."/>
            <person name="Jungbluth S."/>
            <person name="Walsh D.A."/>
            <person name="Denef V.J."/>
            <person name="McMahon K.D."/>
            <person name="Konstantinidis K.T."/>
            <person name="Eloe-Fadrosh E.A."/>
            <person name="Kyrpides N.C."/>
            <person name="Woyke T."/>
        </authorList>
    </citation>
    <scope>NUCLEOTIDE SEQUENCE</scope>
    <source>
        <strain evidence="2">GVMAG-M-3300020187-37</strain>
    </source>
</reference>
<protein>
    <submittedName>
        <fullName evidence="2">Uncharacterized protein</fullName>
    </submittedName>
</protein>
<evidence type="ECO:0000313" key="2">
    <source>
        <dbReference type="EMBL" id="QHS99451.1"/>
    </source>
</evidence>